<dbReference type="Proteomes" id="UP000470384">
    <property type="component" value="Unassembled WGS sequence"/>
</dbReference>
<dbReference type="RefSeq" id="WP_160587212.1">
    <property type="nucleotide sequence ID" value="NZ_BMHN01000001.1"/>
</dbReference>
<dbReference type="InterPro" id="IPR036188">
    <property type="entry name" value="FAD/NAD-bd_sf"/>
</dbReference>
<dbReference type="Gene3D" id="3.50.50.60">
    <property type="entry name" value="FAD/NAD(P)-binding domain"/>
    <property type="match status" value="1"/>
</dbReference>
<dbReference type="EMBL" id="WXYQ01000004">
    <property type="protein sequence ID" value="NBG95230.1"/>
    <property type="molecule type" value="Genomic_DNA"/>
</dbReference>
<dbReference type="OrthoDB" id="9773233at2"/>
<keyword evidence="2" id="KW-1185">Reference proteome</keyword>
<reference evidence="1 2" key="1">
    <citation type="journal article" date="2016" name="Int. J. Syst. Evol. Microbiol.">
        <title>Pyruvatibacter mobilis gen. nov., sp. nov., a marine bacterium from the culture broth of Picochlorum sp. 122.</title>
        <authorList>
            <person name="Wang G."/>
            <person name="Tang M."/>
            <person name="Wu H."/>
            <person name="Dai S."/>
            <person name="Li T."/>
            <person name="Chen C."/>
            <person name="He H."/>
            <person name="Fan J."/>
            <person name="Xiang W."/>
            <person name="Li X."/>
        </authorList>
    </citation>
    <scope>NUCLEOTIDE SEQUENCE [LARGE SCALE GENOMIC DNA]</scope>
    <source>
        <strain evidence="1 2">GYP-11</strain>
    </source>
</reference>
<accession>A0A845QAR5</accession>
<dbReference type="GeneID" id="300656147"/>
<proteinExistence type="predicted"/>
<name>A0A845QAR5_9HYPH</name>
<comment type="caution">
    <text evidence="1">The sequence shown here is derived from an EMBL/GenBank/DDBJ whole genome shotgun (WGS) entry which is preliminary data.</text>
</comment>
<organism evidence="1 2">
    <name type="scientific">Pyruvatibacter mobilis</name>
    <dbReference type="NCBI Taxonomy" id="1712261"/>
    <lineage>
        <taxon>Bacteria</taxon>
        <taxon>Pseudomonadati</taxon>
        <taxon>Pseudomonadota</taxon>
        <taxon>Alphaproteobacteria</taxon>
        <taxon>Hyphomicrobiales</taxon>
        <taxon>Parvibaculaceae</taxon>
        <taxon>Pyruvatibacter</taxon>
    </lineage>
</organism>
<evidence type="ECO:0000313" key="2">
    <source>
        <dbReference type="Proteomes" id="UP000470384"/>
    </source>
</evidence>
<gene>
    <name evidence="1" type="ORF">GTQ45_05745</name>
</gene>
<dbReference type="SUPFAM" id="SSF51905">
    <property type="entry name" value="FAD/NAD(P)-binding domain"/>
    <property type="match status" value="1"/>
</dbReference>
<protein>
    <submittedName>
        <fullName evidence="1">NAD(P)/FAD-dependent oxidoreductase</fullName>
    </submittedName>
</protein>
<evidence type="ECO:0000313" key="1">
    <source>
        <dbReference type="EMBL" id="NBG95230.1"/>
    </source>
</evidence>
<sequence length="477" mass="52430">MAATQLETDYLILGTGAVGMAFADTLLSETDARIMMVDRHHKPGGHWNDAYPFVTLHQPAAFYGVSSRELSNGLKDEVGLNKGLYDLSSGADVLAYYDEVMRHRFLPSGRVDYFPMCLCDHQDTDGTARFHSILNGTEYEVTVTKKIVDATFLKTSVPSTHTPNFTIDDGVTFMPLNTLPRLDTTPDGFVVIGGGKTGIDACLWLLEMGTDPDRITWIKSRDGWLLDRTNTQPTLEFFENTVGAQAAQFESIAAADSIDDMFDRLEASGYFLRVDTTVRPTMFHGATISPMELEELRRIKNVVRLGRVQKVTPTEIILDGGTIPTTPGTVHVDCSATALQALPPVPVFQGKLITPQFIRSYQPVFSAALIAHVEAAYGNDEDKQNALCGVVPLPDTCEDFVRFTHAAMMNQYAWSQEPGLDEWMRGNRLDAVGGTIAGLSPDDQPKMEIVRRMRTAAVPAVVKLQEFLAAIDGEKAA</sequence>
<dbReference type="AlphaFoldDB" id="A0A845QAR5"/>